<dbReference type="SUPFAM" id="SSF74924">
    <property type="entry name" value="Cap-Gly domain"/>
    <property type="match status" value="1"/>
</dbReference>
<evidence type="ECO:0000313" key="15">
    <source>
        <dbReference type="EMBL" id="KAJ6647503.1"/>
    </source>
</evidence>
<dbReference type="InterPro" id="IPR028889">
    <property type="entry name" value="USP"/>
</dbReference>
<dbReference type="InterPro" id="IPR001394">
    <property type="entry name" value="Peptidase_C19_UCH"/>
</dbReference>
<dbReference type="InterPro" id="IPR036859">
    <property type="entry name" value="CAP-Gly_dom_sf"/>
</dbReference>
<feature type="domain" description="USP" evidence="14">
    <location>
        <begin position="184"/>
        <end position="528"/>
    </location>
</feature>
<dbReference type="GO" id="GO:0016579">
    <property type="term" value="P:protein deubiquitination"/>
    <property type="evidence" value="ECO:0007669"/>
    <property type="project" value="InterPro"/>
</dbReference>
<evidence type="ECO:0000313" key="16">
    <source>
        <dbReference type="Proteomes" id="UP001151699"/>
    </source>
</evidence>
<dbReference type="OrthoDB" id="6287070at2759"/>
<evidence type="ECO:0000256" key="5">
    <source>
        <dbReference type="ARBA" id="ARBA00012759"/>
    </source>
</evidence>
<keyword evidence="12" id="KW-0788">Thiol protease</keyword>
<dbReference type="AlphaFoldDB" id="A0A9Q0NCC2"/>
<protein>
    <recommendedName>
        <fullName evidence="5">ubiquitinyl hydrolase 1</fullName>
        <ecNumber evidence="5">3.4.19.12</ecNumber>
    </recommendedName>
</protein>
<evidence type="ECO:0000256" key="9">
    <source>
        <dbReference type="ARBA" id="ARBA00022723"/>
    </source>
</evidence>
<keyword evidence="7" id="KW-0597">Phosphoprotein</keyword>
<dbReference type="GO" id="GO:0048471">
    <property type="term" value="C:perinuclear region of cytoplasm"/>
    <property type="evidence" value="ECO:0007669"/>
    <property type="project" value="UniProtKB-SubCell"/>
</dbReference>
<comment type="catalytic activity">
    <reaction evidence="1">
        <text>Thiol-dependent hydrolysis of ester, thioester, amide, peptide and isopeptide bonds formed by the C-terminal Gly of ubiquitin (a 76-residue protein attached to proteins as an intracellular targeting signal).</text>
        <dbReference type="EC" id="3.4.19.12"/>
    </reaction>
</comment>
<dbReference type="InterPro" id="IPR000938">
    <property type="entry name" value="CAP-Gly_domain"/>
</dbReference>
<dbReference type="EMBL" id="WJQU01000001">
    <property type="protein sequence ID" value="KAJ6647503.1"/>
    <property type="molecule type" value="Genomic_DNA"/>
</dbReference>
<comment type="caution">
    <text evidence="15">The sequence shown here is derived from an EMBL/GenBank/DDBJ whole genome shotgun (WGS) entry which is preliminary data.</text>
</comment>
<reference evidence="15" key="1">
    <citation type="submission" date="2022-07" db="EMBL/GenBank/DDBJ databases">
        <authorList>
            <person name="Trinca V."/>
            <person name="Uliana J.V.C."/>
            <person name="Torres T.T."/>
            <person name="Ward R.J."/>
            <person name="Monesi N."/>
        </authorList>
    </citation>
    <scope>NUCLEOTIDE SEQUENCE</scope>
    <source>
        <strain evidence="15">HSMRA1968</strain>
        <tissue evidence="15">Whole embryos</tissue>
    </source>
</reference>
<dbReference type="Gene3D" id="2.30.30.190">
    <property type="entry name" value="CAP Gly-rich-like domain"/>
    <property type="match status" value="1"/>
</dbReference>
<dbReference type="GO" id="GO:0005813">
    <property type="term" value="C:centrosome"/>
    <property type="evidence" value="ECO:0007669"/>
    <property type="project" value="UniProtKB-SubCell"/>
</dbReference>
<accession>A0A9Q0NCC2</accession>
<evidence type="ECO:0000256" key="6">
    <source>
        <dbReference type="ARBA" id="ARBA00022490"/>
    </source>
</evidence>
<dbReference type="GO" id="GO:0004843">
    <property type="term" value="F:cysteine-type deubiquitinase activity"/>
    <property type="evidence" value="ECO:0007669"/>
    <property type="project" value="UniProtKB-EC"/>
</dbReference>
<evidence type="ECO:0000256" key="3">
    <source>
        <dbReference type="ARBA" id="ARBA00004556"/>
    </source>
</evidence>
<name>A0A9Q0NCC2_9DIPT</name>
<dbReference type="Proteomes" id="UP001151699">
    <property type="component" value="Chromosome A"/>
</dbReference>
<dbReference type="EC" id="3.4.19.12" evidence="5"/>
<organism evidence="15 16">
    <name type="scientific">Pseudolycoriella hygida</name>
    <dbReference type="NCBI Taxonomy" id="35572"/>
    <lineage>
        <taxon>Eukaryota</taxon>
        <taxon>Metazoa</taxon>
        <taxon>Ecdysozoa</taxon>
        <taxon>Arthropoda</taxon>
        <taxon>Hexapoda</taxon>
        <taxon>Insecta</taxon>
        <taxon>Pterygota</taxon>
        <taxon>Neoptera</taxon>
        <taxon>Endopterygota</taxon>
        <taxon>Diptera</taxon>
        <taxon>Nematocera</taxon>
        <taxon>Sciaroidea</taxon>
        <taxon>Sciaridae</taxon>
        <taxon>Pseudolycoriella</taxon>
    </lineage>
</organism>
<evidence type="ECO:0000256" key="12">
    <source>
        <dbReference type="ARBA" id="ARBA00022807"/>
    </source>
</evidence>
<feature type="non-terminal residue" evidence="15">
    <location>
        <position position="534"/>
    </location>
</feature>
<dbReference type="PROSITE" id="PS50235">
    <property type="entry name" value="USP_3"/>
    <property type="match status" value="1"/>
</dbReference>
<keyword evidence="16" id="KW-1185">Reference proteome</keyword>
<dbReference type="FunFam" id="3.90.70.10:FF:000009">
    <property type="entry name" value="Putative ubiquitin carboxyl-terminal hydrolase CYLD"/>
    <property type="match status" value="1"/>
</dbReference>
<sequence length="534" mass="61080">MDYGYGYDIESYIPLTVFEHFDWNADQSTAQLPQYIYDEARDSYQDNEILNVEGLNKIPGTTLGINAMVTVDSDSTDPLNGVIRVIFQNDSVVMVGVELEDAVPYFPLNLTDGLYSGRRFFHCPTGRALFVDARCVRQDIRFSDDVLVEKKVFGHPESPIVREVTPPISIQNLQELDNITGESRGIQGHNNSCYLDATLFSMFTFAQCFDSLLYRPVDSKDIKHYDKVCEILRDEIVHPLRKHHFVRADRVLKLRELLEEISSMTGLTSEEKDPEEFMNILMAQTLRAEPYLKFNSGQDSFYYQLFVEKNDALTLPNVQQLFEQSFKTSNIKLRETPPCLIIQMPRFGRNYKMYPRIVPSQILDITDVVEGQPPACNVCGILADTSCLDCPQVYCSTCHTNTHTHQNQNHKSTDILTDFPTLRNHQTVPRIHMDLFAVVCIETSHYVSFVKAGELPDAPWIFFDSMSDRRGGQNGYNIPSMIPIPDLPEWLSDEGARNLHDSTSNDKLLPPFAKRLLCDAYMCMYVSRDVSMYK</sequence>
<keyword evidence="8" id="KW-0645">Protease</keyword>
<evidence type="ECO:0000256" key="4">
    <source>
        <dbReference type="ARBA" id="ARBA00009085"/>
    </source>
</evidence>
<dbReference type="SMART" id="SM01052">
    <property type="entry name" value="CAP_GLY"/>
    <property type="match status" value="1"/>
</dbReference>
<keyword evidence="11 15" id="KW-0378">Hydrolase</keyword>
<dbReference type="Gene3D" id="3.90.70.10">
    <property type="entry name" value="Cysteine proteinases"/>
    <property type="match status" value="1"/>
</dbReference>
<dbReference type="PANTHER" id="PTHR11830">
    <property type="entry name" value="40S RIBOSOMAL PROTEIN S3A"/>
    <property type="match status" value="1"/>
</dbReference>
<proteinExistence type="inferred from homology"/>
<evidence type="ECO:0000256" key="13">
    <source>
        <dbReference type="ARBA" id="ARBA00022833"/>
    </source>
</evidence>
<evidence type="ECO:0000256" key="2">
    <source>
        <dbReference type="ARBA" id="ARBA00004300"/>
    </source>
</evidence>
<evidence type="ECO:0000256" key="8">
    <source>
        <dbReference type="ARBA" id="ARBA00022670"/>
    </source>
</evidence>
<dbReference type="SUPFAM" id="SSF54001">
    <property type="entry name" value="Cysteine proteinases"/>
    <property type="match status" value="1"/>
</dbReference>
<keyword evidence="6" id="KW-0963">Cytoplasm</keyword>
<evidence type="ECO:0000256" key="7">
    <source>
        <dbReference type="ARBA" id="ARBA00022553"/>
    </source>
</evidence>
<keyword evidence="13" id="KW-0862">Zinc</keyword>
<keyword evidence="9" id="KW-0479">Metal-binding</keyword>
<dbReference type="GO" id="GO:0046872">
    <property type="term" value="F:metal ion binding"/>
    <property type="evidence" value="ECO:0007669"/>
    <property type="project" value="UniProtKB-KW"/>
</dbReference>
<comment type="similarity">
    <text evidence="4">Belongs to the peptidase C19 family.</text>
</comment>
<dbReference type="Pfam" id="PF00443">
    <property type="entry name" value="UCH"/>
    <property type="match status" value="1"/>
</dbReference>
<comment type="subcellular location">
    <subcellularLocation>
        <location evidence="2">Cytoplasm</location>
        <location evidence="2">Cytoskeleton</location>
        <location evidence="2">Microtubule organizing center</location>
        <location evidence="2">Centrosome</location>
    </subcellularLocation>
    <subcellularLocation>
        <location evidence="3">Cytoplasm</location>
        <location evidence="3">Perinuclear region</location>
    </subcellularLocation>
</comment>
<dbReference type="GO" id="GO:0006508">
    <property type="term" value="P:proteolysis"/>
    <property type="evidence" value="ECO:0007669"/>
    <property type="project" value="UniProtKB-KW"/>
</dbReference>
<evidence type="ECO:0000256" key="10">
    <source>
        <dbReference type="ARBA" id="ARBA00022786"/>
    </source>
</evidence>
<evidence type="ECO:0000256" key="1">
    <source>
        <dbReference type="ARBA" id="ARBA00000707"/>
    </source>
</evidence>
<evidence type="ECO:0000259" key="14">
    <source>
        <dbReference type="PROSITE" id="PS50235"/>
    </source>
</evidence>
<evidence type="ECO:0000256" key="11">
    <source>
        <dbReference type="ARBA" id="ARBA00022801"/>
    </source>
</evidence>
<dbReference type="InterPro" id="IPR038765">
    <property type="entry name" value="Papain-like_cys_pep_sf"/>
</dbReference>
<keyword evidence="10" id="KW-0833">Ubl conjugation pathway</keyword>
<gene>
    <name evidence="15" type="primary">CYLD</name>
    <name evidence="15" type="ORF">Bhyg_02726</name>
</gene>